<evidence type="ECO:0000256" key="1">
    <source>
        <dbReference type="ARBA" id="ARBA00023125"/>
    </source>
</evidence>
<dbReference type="AlphaFoldDB" id="A0A1H7EIE3"/>
<dbReference type="Proteomes" id="UP000198866">
    <property type="component" value="Unassembled WGS sequence"/>
</dbReference>
<dbReference type="EMBL" id="FNYE01000061">
    <property type="protein sequence ID" value="SEK12847.1"/>
    <property type="molecule type" value="Genomic_DNA"/>
</dbReference>
<protein>
    <submittedName>
        <fullName evidence="3">AraC family transcriptional regulator, activator of mtrCDE</fullName>
    </submittedName>
</protein>
<gene>
    <name evidence="3" type="ORF">SAMN05192539_106114</name>
</gene>
<proteinExistence type="predicted"/>
<feature type="domain" description="AraC-type transcription regulator ligand-binding" evidence="2">
    <location>
        <begin position="2"/>
        <end position="55"/>
    </location>
</feature>
<evidence type="ECO:0000259" key="2">
    <source>
        <dbReference type="Pfam" id="PF12852"/>
    </source>
</evidence>
<sequence>MDWLSQLLKIITATGEIEIRCAYGAPWGIAYGQSAEREIPFHVVLNGTATLESHGDVSSQ</sequence>
<organism evidence="3 4">
    <name type="scientific">Paraburkholderia diazotrophica</name>
    <dbReference type="NCBI Taxonomy" id="667676"/>
    <lineage>
        <taxon>Bacteria</taxon>
        <taxon>Pseudomonadati</taxon>
        <taxon>Pseudomonadota</taxon>
        <taxon>Betaproteobacteria</taxon>
        <taxon>Burkholderiales</taxon>
        <taxon>Burkholderiaceae</taxon>
        <taxon>Paraburkholderia</taxon>
    </lineage>
</organism>
<dbReference type="STRING" id="667676.SAMN05192539_106114"/>
<evidence type="ECO:0000313" key="3">
    <source>
        <dbReference type="EMBL" id="SEK12847.1"/>
    </source>
</evidence>
<keyword evidence="4" id="KW-1185">Reference proteome</keyword>
<dbReference type="InterPro" id="IPR032783">
    <property type="entry name" value="AraC_lig"/>
</dbReference>
<name>A0A1H7EIE3_9BURK</name>
<dbReference type="Pfam" id="PF12852">
    <property type="entry name" value="Cupin_6"/>
    <property type="match status" value="1"/>
</dbReference>
<accession>A0A1H7EIE3</accession>
<keyword evidence="1" id="KW-0238">DNA-binding</keyword>
<reference evidence="4" key="1">
    <citation type="submission" date="2016-10" db="EMBL/GenBank/DDBJ databases">
        <authorList>
            <person name="Varghese N."/>
            <person name="Submissions S."/>
        </authorList>
    </citation>
    <scope>NUCLEOTIDE SEQUENCE [LARGE SCALE GENOMIC DNA]</scope>
    <source>
        <strain evidence="4">LMG 26031</strain>
    </source>
</reference>
<evidence type="ECO:0000313" key="4">
    <source>
        <dbReference type="Proteomes" id="UP000198866"/>
    </source>
</evidence>
<dbReference type="OrthoDB" id="9783876at2"/>
<dbReference type="GO" id="GO:0003677">
    <property type="term" value="F:DNA binding"/>
    <property type="evidence" value="ECO:0007669"/>
    <property type="project" value="UniProtKB-KW"/>
</dbReference>